<dbReference type="CDD" id="cd00198">
    <property type="entry name" value="vWFA"/>
    <property type="match status" value="1"/>
</dbReference>
<dbReference type="PROSITE" id="PS50234">
    <property type="entry name" value="VWFA"/>
    <property type="match status" value="1"/>
</dbReference>
<dbReference type="Pfam" id="PF13400">
    <property type="entry name" value="Tad"/>
    <property type="match status" value="1"/>
</dbReference>
<dbReference type="InterPro" id="IPR036465">
    <property type="entry name" value="vWFA_dom_sf"/>
</dbReference>
<feature type="transmembrane region" description="Helical" evidence="1">
    <location>
        <begin position="21"/>
        <end position="41"/>
    </location>
</feature>
<dbReference type="AlphaFoldDB" id="A0A4R2D099"/>
<feature type="domain" description="VWFA" evidence="2">
    <location>
        <begin position="177"/>
        <end position="393"/>
    </location>
</feature>
<dbReference type="SMART" id="SM00327">
    <property type="entry name" value="VWA"/>
    <property type="match status" value="1"/>
</dbReference>
<dbReference type="Gene3D" id="3.40.50.410">
    <property type="entry name" value="von Willebrand factor, type A domain"/>
    <property type="match status" value="1"/>
</dbReference>
<comment type="caution">
    <text evidence="3">The sequence shown here is derived from an EMBL/GenBank/DDBJ whole genome shotgun (WGS) entry which is preliminary data.</text>
</comment>
<dbReference type="Proteomes" id="UP000295351">
    <property type="component" value="Unassembled WGS sequence"/>
</dbReference>
<organism evidence="3 4">
    <name type="scientific">Shinella granuli</name>
    <dbReference type="NCBI Taxonomy" id="323621"/>
    <lineage>
        <taxon>Bacteria</taxon>
        <taxon>Pseudomonadati</taxon>
        <taxon>Pseudomonadota</taxon>
        <taxon>Alphaproteobacteria</taxon>
        <taxon>Hyphomicrobiales</taxon>
        <taxon>Rhizobiaceae</taxon>
        <taxon>Shinella</taxon>
    </lineage>
</organism>
<keyword evidence="4" id="KW-1185">Reference proteome</keyword>
<keyword evidence="1" id="KW-1133">Transmembrane helix</keyword>
<name>A0A4R2D099_SHIGR</name>
<evidence type="ECO:0000259" key="2">
    <source>
        <dbReference type="PROSITE" id="PS50234"/>
    </source>
</evidence>
<reference evidence="3 4" key="1">
    <citation type="submission" date="2019-03" db="EMBL/GenBank/DDBJ databases">
        <title>Genomic Encyclopedia of Type Strains, Phase IV (KMG-IV): sequencing the most valuable type-strain genomes for metagenomic binning, comparative biology and taxonomic classification.</title>
        <authorList>
            <person name="Goeker M."/>
        </authorList>
    </citation>
    <scope>NUCLEOTIDE SEQUENCE [LARGE SCALE GENOMIC DNA]</scope>
    <source>
        <strain evidence="3 4">DSM 18401</strain>
    </source>
</reference>
<dbReference type="InterPro" id="IPR028087">
    <property type="entry name" value="Tad_N"/>
</dbReference>
<keyword evidence="1" id="KW-0472">Membrane</keyword>
<keyword evidence="1" id="KW-0812">Transmembrane</keyword>
<sequence length="406" mass="43618">MTKNTERKTWVSRLLRDRGGNFGMMTALIFPVMLAAGGVAIDLTTMVMKKAELQDAADAAALAAASALANDGKNISEAKVIAMRFLKTQMSGSTAVEDVEVGGENDDPKNEYDFDASTVVDITETALLGNGKSFKVNVSTSYEMKFNPFTRLLGQTKTTMNAASSAESATESKNALSMFLVLDKSGSMAWITNEKDTSVYSCINWTESNWGNTKTKATSPCYVSKMAALKLAVASLFTQFKAADPTNTFVRTGSIAYDSVSYTPSALAWGFTNSLDYVNKLNAEGGTASGKAMETAYNRLKESSENKAHKDKNGQVPTKYIVFMTDGDNNNTSDDTSTKATCAAAKKDGMEVYAVAFMAPTRGQNLLKECASSTSHYFQAENMAALVSAFKVIGERTSAVVSRLTK</sequence>
<evidence type="ECO:0000313" key="4">
    <source>
        <dbReference type="Proteomes" id="UP000295351"/>
    </source>
</evidence>
<gene>
    <name evidence="3" type="ORF">EV665_103179</name>
</gene>
<evidence type="ECO:0000256" key="1">
    <source>
        <dbReference type="SAM" id="Phobius"/>
    </source>
</evidence>
<dbReference type="InterPro" id="IPR002035">
    <property type="entry name" value="VWF_A"/>
</dbReference>
<evidence type="ECO:0000313" key="3">
    <source>
        <dbReference type="EMBL" id="TCN47006.1"/>
    </source>
</evidence>
<dbReference type="EMBL" id="SLVX01000003">
    <property type="protein sequence ID" value="TCN47006.1"/>
    <property type="molecule type" value="Genomic_DNA"/>
</dbReference>
<proteinExistence type="predicted"/>
<dbReference type="RefSeq" id="WP_064331195.1">
    <property type="nucleotide sequence ID" value="NZ_BAABEI010000012.1"/>
</dbReference>
<dbReference type="Pfam" id="PF00092">
    <property type="entry name" value="VWA"/>
    <property type="match status" value="1"/>
</dbReference>
<protein>
    <submittedName>
        <fullName evidence="3">Flp pilus assembly protein TadG</fullName>
    </submittedName>
</protein>
<accession>A0A4R2D099</accession>
<dbReference type="SUPFAM" id="SSF53300">
    <property type="entry name" value="vWA-like"/>
    <property type="match status" value="1"/>
</dbReference>